<sequence length="78" mass="8460">MTDAVINTAPFTTKLADKLGVESILLLLGCVALVYALRIVWLAYTSISAKYQEHASANALANNALAVAIDRLREKLEK</sequence>
<evidence type="ECO:0000313" key="2">
    <source>
        <dbReference type="EMBL" id="CAB4164512.1"/>
    </source>
</evidence>
<gene>
    <name evidence="2" type="ORF">UFOVP826_45</name>
</gene>
<keyword evidence="1" id="KW-0472">Membrane</keyword>
<accession>A0A6J5P0A1</accession>
<keyword evidence="1" id="KW-0812">Transmembrane</keyword>
<organism evidence="2">
    <name type="scientific">uncultured Caudovirales phage</name>
    <dbReference type="NCBI Taxonomy" id="2100421"/>
    <lineage>
        <taxon>Viruses</taxon>
        <taxon>Duplodnaviria</taxon>
        <taxon>Heunggongvirae</taxon>
        <taxon>Uroviricota</taxon>
        <taxon>Caudoviricetes</taxon>
        <taxon>Peduoviridae</taxon>
        <taxon>Maltschvirus</taxon>
        <taxon>Maltschvirus maltsch</taxon>
    </lineage>
</organism>
<name>A0A6J5P0A1_9CAUD</name>
<protein>
    <submittedName>
        <fullName evidence="2">Uncharacterized protein</fullName>
    </submittedName>
</protein>
<feature type="transmembrane region" description="Helical" evidence="1">
    <location>
        <begin position="24"/>
        <end position="44"/>
    </location>
</feature>
<keyword evidence="1" id="KW-1133">Transmembrane helix</keyword>
<reference evidence="2" key="1">
    <citation type="submission" date="2020-04" db="EMBL/GenBank/DDBJ databases">
        <authorList>
            <person name="Chiriac C."/>
            <person name="Salcher M."/>
            <person name="Ghai R."/>
            <person name="Kavagutti S V."/>
        </authorList>
    </citation>
    <scope>NUCLEOTIDE SEQUENCE</scope>
</reference>
<dbReference type="EMBL" id="LR796765">
    <property type="protein sequence ID" value="CAB4164512.1"/>
    <property type="molecule type" value="Genomic_DNA"/>
</dbReference>
<evidence type="ECO:0000256" key="1">
    <source>
        <dbReference type="SAM" id="Phobius"/>
    </source>
</evidence>
<proteinExistence type="predicted"/>